<name>A0A412TPB4_9BACT</name>
<proteinExistence type="predicted"/>
<dbReference type="PANTHER" id="PTHR11851:SF224">
    <property type="entry name" value="PROCESSING PROTEASE"/>
    <property type="match status" value="1"/>
</dbReference>
<dbReference type="Gene3D" id="3.30.830.10">
    <property type="entry name" value="Metalloenzyme, LuxS/M16 peptidase-like"/>
    <property type="match status" value="2"/>
</dbReference>
<dbReference type="InterPro" id="IPR007863">
    <property type="entry name" value="Peptidase_M16_C"/>
</dbReference>
<sequence>MMPNRNIAPRITPLSTPTLLPYQCLILANGTEIFYLNDPLQEVFKIDVVFEAGIYYQSQPLVASTTVNMLNEGTLHHSAEAIADQFDYYGAYVDFSCGLNKTEVSLLSLNKYATETLTMLAEIITESNIPDKELEIYLTNKRQEYLVNLEKTSYLAKQKFSALIFGEDHPYANRIEESDYQRITVSLIRDFYHRYYQAGQFRIFICGHVNEGLLNTVTRLFGNLPIPSPGNISKKLPFHAAQPGRYHVSKENCVQSSIRIGKSSVRLTDDDYAGYMLLNTILGGYFGSRLMSNIREEKGYTYGIGSFNVSLPQRSYWSITTEVNNEYTEATIEEIFKEIHKLRTETVPAEELNLVKNYLYGDLLRELDGVFAQSDSLKHKLNYGLDNSFYIGIIEKIRQCTPEAILELADKYWNPEEMYIVTAGQP</sequence>
<dbReference type="InterPro" id="IPR050361">
    <property type="entry name" value="MPP/UQCRC_Complex"/>
</dbReference>
<dbReference type="SUPFAM" id="SSF63411">
    <property type="entry name" value="LuxS/MPP-like metallohydrolase"/>
    <property type="match status" value="2"/>
</dbReference>
<dbReference type="PANTHER" id="PTHR11851">
    <property type="entry name" value="METALLOPROTEASE"/>
    <property type="match status" value="1"/>
</dbReference>
<dbReference type="GO" id="GO:0046872">
    <property type="term" value="F:metal ion binding"/>
    <property type="evidence" value="ECO:0007669"/>
    <property type="project" value="InterPro"/>
</dbReference>
<feature type="domain" description="Peptidase M16 C-terminal" evidence="1">
    <location>
        <begin position="183"/>
        <end position="358"/>
    </location>
</feature>
<gene>
    <name evidence="2" type="ORF">DWW57_11950</name>
</gene>
<dbReference type="EMBL" id="QRYC01000016">
    <property type="protein sequence ID" value="RGU55623.1"/>
    <property type="molecule type" value="Genomic_DNA"/>
</dbReference>
<dbReference type="Pfam" id="PF05193">
    <property type="entry name" value="Peptidase_M16_C"/>
    <property type="match status" value="1"/>
</dbReference>
<dbReference type="RefSeq" id="WP_046403336.1">
    <property type="nucleotide sequence ID" value="NZ_CABJFF010000016.1"/>
</dbReference>
<dbReference type="InterPro" id="IPR011249">
    <property type="entry name" value="Metalloenz_LuxS/M16"/>
</dbReference>
<reference evidence="2 3" key="1">
    <citation type="submission" date="2018-08" db="EMBL/GenBank/DDBJ databases">
        <title>A genome reference for cultivated species of the human gut microbiota.</title>
        <authorList>
            <person name="Zou Y."/>
            <person name="Xue W."/>
            <person name="Luo G."/>
        </authorList>
    </citation>
    <scope>NUCLEOTIDE SEQUENCE [LARGE SCALE GENOMIC DNA]</scope>
    <source>
        <strain evidence="2 3">AF16-14</strain>
    </source>
</reference>
<evidence type="ECO:0000313" key="3">
    <source>
        <dbReference type="Proteomes" id="UP000284243"/>
    </source>
</evidence>
<dbReference type="Proteomes" id="UP000284243">
    <property type="component" value="Unassembled WGS sequence"/>
</dbReference>
<protein>
    <submittedName>
        <fullName evidence="2">Insulinase family protein</fullName>
    </submittedName>
</protein>
<organism evidence="2 3">
    <name type="scientific">Odoribacter splanchnicus</name>
    <dbReference type="NCBI Taxonomy" id="28118"/>
    <lineage>
        <taxon>Bacteria</taxon>
        <taxon>Pseudomonadati</taxon>
        <taxon>Bacteroidota</taxon>
        <taxon>Bacteroidia</taxon>
        <taxon>Bacteroidales</taxon>
        <taxon>Odoribacteraceae</taxon>
        <taxon>Odoribacter</taxon>
    </lineage>
</organism>
<dbReference type="AlphaFoldDB" id="A0A412TPB4"/>
<evidence type="ECO:0000313" key="2">
    <source>
        <dbReference type="EMBL" id="RGU55623.1"/>
    </source>
</evidence>
<evidence type="ECO:0000259" key="1">
    <source>
        <dbReference type="Pfam" id="PF05193"/>
    </source>
</evidence>
<comment type="caution">
    <text evidence="2">The sequence shown here is derived from an EMBL/GenBank/DDBJ whole genome shotgun (WGS) entry which is preliminary data.</text>
</comment>
<accession>A0A412TPB4</accession>